<sequence length="365" mass="40616">MRAQNPPTTGQKGVFPPRPATGHAGSKRSQSLWHCQVQSATGKLQFAYRHCHDSRVGSRVDAVGRVAHGRGGVSLIQGTDWGGAPAVLRVILGRQLEELRRGAGLSYHQAGEALGVSHSTIRRIEAAKVARLRLGDVEKLLETYGVDDREEVDTFLKAVREANKRGWWHTYRDALPDWFAAYLNLEQAARQIRAYEPQFVHGLLQTEAYARALIETENPHAAPAALERRVALRMRRQELLGRADPPRLWVVMDETALRWPVGGRAVMREQLDHLLELCELPHVTLQIMRFGRGPHPALGAGAFHLFRFSARELPDVVYLAGLIGAVYLDDRADVLVYREALDRLGAQASPDTRTPEILASLRAGL</sequence>
<dbReference type="PROSITE" id="PS50943">
    <property type="entry name" value="HTH_CROC1"/>
    <property type="match status" value="1"/>
</dbReference>
<dbReference type="InterPro" id="IPR010982">
    <property type="entry name" value="Lambda_DNA-bd_dom_sf"/>
</dbReference>
<dbReference type="AlphaFoldDB" id="A0A3M2M313"/>
<protein>
    <submittedName>
        <fullName evidence="3">XRE family transcriptional regulator</fullName>
    </submittedName>
</protein>
<dbReference type="Proteomes" id="UP000278673">
    <property type="component" value="Unassembled WGS sequence"/>
</dbReference>
<evidence type="ECO:0000313" key="3">
    <source>
        <dbReference type="EMBL" id="RMI44134.1"/>
    </source>
</evidence>
<evidence type="ECO:0000313" key="4">
    <source>
        <dbReference type="Proteomes" id="UP000278673"/>
    </source>
</evidence>
<organism evidence="3 4">
    <name type="scientific">Streptomyces triticirhizae</name>
    <dbReference type="NCBI Taxonomy" id="2483353"/>
    <lineage>
        <taxon>Bacteria</taxon>
        <taxon>Bacillati</taxon>
        <taxon>Actinomycetota</taxon>
        <taxon>Actinomycetes</taxon>
        <taxon>Kitasatosporales</taxon>
        <taxon>Streptomycetaceae</taxon>
        <taxon>Streptomyces</taxon>
    </lineage>
</organism>
<accession>A0A3M2M313</accession>
<feature type="region of interest" description="Disordered" evidence="1">
    <location>
        <begin position="1"/>
        <end position="31"/>
    </location>
</feature>
<evidence type="ECO:0000259" key="2">
    <source>
        <dbReference type="PROSITE" id="PS50943"/>
    </source>
</evidence>
<dbReference type="InterPro" id="IPR001387">
    <property type="entry name" value="Cro/C1-type_HTH"/>
</dbReference>
<name>A0A3M2M313_9ACTN</name>
<proteinExistence type="predicted"/>
<dbReference type="SUPFAM" id="SSF47413">
    <property type="entry name" value="lambda repressor-like DNA-binding domains"/>
    <property type="match status" value="1"/>
</dbReference>
<dbReference type="GO" id="GO:0003677">
    <property type="term" value="F:DNA binding"/>
    <property type="evidence" value="ECO:0007669"/>
    <property type="project" value="InterPro"/>
</dbReference>
<feature type="domain" description="HTH cro/C1-type" evidence="2">
    <location>
        <begin position="96"/>
        <end position="152"/>
    </location>
</feature>
<dbReference type="SMART" id="SM00530">
    <property type="entry name" value="HTH_XRE"/>
    <property type="match status" value="1"/>
</dbReference>
<evidence type="ECO:0000256" key="1">
    <source>
        <dbReference type="SAM" id="MobiDB-lite"/>
    </source>
</evidence>
<keyword evidence="4" id="KW-1185">Reference proteome</keyword>
<dbReference type="Pfam" id="PF13560">
    <property type="entry name" value="HTH_31"/>
    <property type="match status" value="1"/>
</dbReference>
<comment type="caution">
    <text evidence="3">The sequence shown here is derived from an EMBL/GenBank/DDBJ whole genome shotgun (WGS) entry which is preliminary data.</text>
</comment>
<dbReference type="Gene3D" id="1.10.260.40">
    <property type="entry name" value="lambda repressor-like DNA-binding domains"/>
    <property type="match status" value="1"/>
</dbReference>
<feature type="compositionally biased region" description="Polar residues" evidence="1">
    <location>
        <begin position="1"/>
        <end position="11"/>
    </location>
</feature>
<dbReference type="CDD" id="cd00093">
    <property type="entry name" value="HTH_XRE"/>
    <property type="match status" value="1"/>
</dbReference>
<dbReference type="EMBL" id="RFFJ01000018">
    <property type="protein sequence ID" value="RMI44134.1"/>
    <property type="molecule type" value="Genomic_DNA"/>
</dbReference>
<dbReference type="Pfam" id="PF19054">
    <property type="entry name" value="DUF5753"/>
    <property type="match status" value="1"/>
</dbReference>
<gene>
    <name evidence="3" type="ORF">EBN88_05865</name>
</gene>
<reference evidence="3 4" key="1">
    <citation type="submission" date="2018-10" db="EMBL/GenBank/DDBJ databases">
        <title>Isolation, diversity and antifungal activity of actinobacteria from wheat.</title>
        <authorList>
            <person name="Han C."/>
        </authorList>
    </citation>
    <scope>NUCLEOTIDE SEQUENCE [LARGE SCALE GENOMIC DNA]</scope>
    <source>
        <strain evidence="3 4">NEAU-YY642</strain>
    </source>
</reference>
<dbReference type="InterPro" id="IPR043917">
    <property type="entry name" value="DUF5753"/>
</dbReference>